<dbReference type="SUPFAM" id="SSF51905">
    <property type="entry name" value="FAD/NAD(P)-binding domain"/>
    <property type="match status" value="1"/>
</dbReference>
<comment type="pathway">
    <text evidence="2">Siderophore biosynthesis.</text>
</comment>
<keyword evidence="8" id="KW-0521">NADP</keyword>
<evidence type="ECO:0000256" key="11">
    <source>
        <dbReference type="ARBA" id="ARBA00031158"/>
    </source>
</evidence>
<evidence type="ECO:0000256" key="12">
    <source>
        <dbReference type="ARBA" id="ARBA00032493"/>
    </source>
</evidence>
<evidence type="ECO:0000256" key="3">
    <source>
        <dbReference type="ARBA" id="ARBA00007588"/>
    </source>
</evidence>
<comment type="catalytic activity">
    <reaction evidence="14">
        <text>L-lysine + NADPH + O2 = N(6)-hydroxy-L-lysine + NADP(+) + H2O</text>
        <dbReference type="Rhea" id="RHEA:23228"/>
        <dbReference type="ChEBI" id="CHEBI:15377"/>
        <dbReference type="ChEBI" id="CHEBI:15379"/>
        <dbReference type="ChEBI" id="CHEBI:32551"/>
        <dbReference type="ChEBI" id="CHEBI:57783"/>
        <dbReference type="ChEBI" id="CHEBI:57820"/>
        <dbReference type="ChEBI" id="CHEBI:58349"/>
        <dbReference type="EC" id="1.14.13.59"/>
    </reaction>
</comment>
<evidence type="ECO:0000313" key="15">
    <source>
        <dbReference type="EMBL" id="MBE9255260.1"/>
    </source>
</evidence>
<dbReference type="RefSeq" id="WP_194020676.1">
    <property type="nucleotide sequence ID" value="NZ_JADEVV010000056.1"/>
</dbReference>
<keyword evidence="16" id="KW-1185">Reference proteome</keyword>
<reference evidence="15 16" key="1">
    <citation type="submission" date="2020-10" db="EMBL/GenBank/DDBJ databases">
        <authorList>
            <person name="Castelo-Branco R."/>
            <person name="Eusebio N."/>
            <person name="Adriana R."/>
            <person name="Vieira A."/>
            <person name="Brugerolle De Fraissinette N."/>
            <person name="Rezende De Castro R."/>
            <person name="Schneider M.P."/>
            <person name="Vasconcelos V."/>
            <person name="Leao P.N."/>
        </authorList>
    </citation>
    <scope>NUCLEOTIDE SEQUENCE [LARGE SCALE GENOMIC DNA]</scope>
    <source>
        <strain evidence="15 16">LEGE 00031</strain>
    </source>
</reference>
<evidence type="ECO:0000256" key="9">
    <source>
        <dbReference type="ARBA" id="ARBA00023002"/>
    </source>
</evidence>
<proteinExistence type="inferred from homology"/>
<dbReference type="Gene3D" id="3.50.50.60">
    <property type="entry name" value="FAD/NAD(P)-binding domain"/>
    <property type="match status" value="1"/>
</dbReference>
<dbReference type="PANTHER" id="PTHR38663">
    <property type="match status" value="1"/>
</dbReference>
<evidence type="ECO:0000256" key="10">
    <source>
        <dbReference type="ARBA" id="ARBA00029939"/>
    </source>
</evidence>
<protein>
    <recommendedName>
        <fullName evidence="5">L-lysine N6-monooxygenase MbtG</fullName>
        <ecNumber evidence="4">1.14.13.59</ecNumber>
    </recommendedName>
    <alternativeName>
        <fullName evidence="13">Lysine 6-N-hydroxylase</fullName>
    </alternativeName>
    <alternativeName>
        <fullName evidence="12">Lysine N6-hydroxylase</fullName>
    </alternativeName>
    <alternativeName>
        <fullName evidence="10">Lysine-N-oxygenase</fullName>
    </alternativeName>
    <alternativeName>
        <fullName evidence="11">Mycobactin synthase protein G</fullName>
    </alternativeName>
</protein>
<evidence type="ECO:0000256" key="5">
    <source>
        <dbReference type="ARBA" id="ARBA00016406"/>
    </source>
</evidence>
<comment type="cofactor">
    <cofactor evidence="1">
        <name>FAD</name>
        <dbReference type="ChEBI" id="CHEBI:57692"/>
    </cofactor>
</comment>
<evidence type="ECO:0000256" key="7">
    <source>
        <dbReference type="ARBA" id="ARBA00022827"/>
    </source>
</evidence>
<evidence type="ECO:0000256" key="2">
    <source>
        <dbReference type="ARBA" id="ARBA00004924"/>
    </source>
</evidence>
<keyword evidence="7" id="KW-0274">FAD</keyword>
<dbReference type="PANTHER" id="PTHR38663:SF1">
    <property type="entry name" value="L-ORNITHINE N(5)-MONOOXYGENASE"/>
    <property type="match status" value="1"/>
</dbReference>
<evidence type="ECO:0000256" key="14">
    <source>
        <dbReference type="ARBA" id="ARBA00048407"/>
    </source>
</evidence>
<name>A0ABR9VV70_9SYNC</name>
<dbReference type="InterPro" id="IPR036188">
    <property type="entry name" value="FAD/NAD-bd_sf"/>
</dbReference>
<organism evidence="15 16">
    <name type="scientific">Synechocystis salina LEGE 00031</name>
    <dbReference type="NCBI Taxonomy" id="1828736"/>
    <lineage>
        <taxon>Bacteria</taxon>
        <taxon>Bacillati</taxon>
        <taxon>Cyanobacteriota</taxon>
        <taxon>Cyanophyceae</taxon>
        <taxon>Synechococcales</taxon>
        <taxon>Merismopediaceae</taxon>
        <taxon>Synechocystis</taxon>
    </lineage>
</organism>
<dbReference type="EMBL" id="JADEVV010000056">
    <property type="protein sequence ID" value="MBE9255260.1"/>
    <property type="molecule type" value="Genomic_DNA"/>
</dbReference>
<feature type="non-terminal residue" evidence="15">
    <location>
        <position position="1"/>
    </location>
</feature>
<gene>
    <name evidence="15" type="ORF">IQ217_15740</name>
</gene>
<evidence type="ECO:0000256" key="4">
    <source>
        <dbReference type="ARBA" id="ARBA00013076"/>
    </source>
</evidence>
<accession>A0ABR9VV70</accession>
<comment type="similarity">
    <text evidence="3">Belongs to the lysine N(6)-hydroxylase/L-ornithine N(5)-oxygenase family.</text>
</comment>
<dbReference type="EC" id="1.14.13.59" evidence="4"/>
<keyword evidence="15" id="KW-0503">Monooxygenase</keyword>
<comment type="caution">
    <text evidence="15">The sequence shown here is derived from an EMBL/GenBank/DDBJ whole genome shotgun (WGS) entry which is preliminary data.</text>
</comment>
<evidence type="ECO:0000256" key="6">
    <source>
        <dbReference type="ARBA" id="ARBA00022630"/>
    </source>
</evidence>
<dbReference type="Proteomes" id="UP000658720">
    <property type="component" value="Unassembled WGS sequence"/>
</dbReference>
<keyword evidence="6" id="KW-0285">Flavoprotein</keyword>
<evidence type="ECO:0000256" key="8">
    <source>
        <dbReference type="ARBA" id="ARBA00022857"/>
    </source>
</evidence>
<dbReference type="GO" id="GO:0004497">
    <property type="term" value="F:monooxygenase activity"/>
    <property type="evidence" value="ECO:0007669"/>
    <property type="project" value="UniProtKB-KW"/>
</dbReference>
<dbReference type="Pfam" id="PF13434">
    <property type="entry name" value="Lys_Orn_oxgnase"/>
    <property type="match status" value="1"/>
</dbReference>
<sequence>AVHHPDPNPPALRTFAEQRPRELFPPYDLPGTTLFWEFCQEVIERWQLRNLVYPAQITEIEPLQHQNRQRFRLWLADGQSILTRRVVLAIAGGKPQIPTWVDQISSSYPTHALMHSEKIDLRTMHLAGEKILIIGSGLTSGHLAIGAIKRGAKVLMMARRKFYEKLFDAEPGWLGPKYLKGFYAEPSWDKRWQLIQSARNGGSLTPAVLNHLRRLEKEGSLTFYENCEVSQAQWRENHWQVSCHYPGVHDCVAHLGINRIWLCTGSTIDVRKWPLLKEIQTNYPTSIINGLPVLDSALRWPGCNLHIMGGAAALQLGPVARNLAGARMAGDRLVACL</sequence>
<keyword evidence="9" id="KW-0560">Oxidoreductase</keyword>
<evidence type="ECO:0000256" key="13">
    <source>
        <dbReference type="ARBA" id="ARBA00032738"/>
    </source>
</evidence>
<evidence type="ECO:0000313" key="16">
    <source>
        <dbReference type="Proteomes" id="UP000658720"/>
    </source>
</evidence>
<evidence type="ECO:0000256" key="1">
    <source>
        <dbReference type="ARBA" id="ARBA00001974"/>
    </source>
</evidence>
<dbReference type="InterPro" id="IPR025700">
    <property type="entry name" value="Lys/Orn_oxygenase"/>
</dbReference>